<dbReference type="Proteomes" id="UP000582659">
    <property type="component" value="Unassembled WGS sequence"/>
</dbReference>
<sequence length="109" mass="12596">MRGKVLCMGKTWGPDDVIKVQLIEKYEGRGMMTKYSIISNQPHWDGNNWFRLRGARNNDARAMIKVTHLCGSHGPARKCREAHIYKTETETELNNNGEERPWEYCAQGN</sequence>
<dbReference type="EMBL" id="CAJFCV020000004">
    <property type="protein sequence ID" value="CAG9113581.1"/>
    <property type="molecule type" value="Genomic_DNA"/>
</dbReference>
<reference evidence="1" key="2">
    <citation type="submission" date="2020-09" db="EMBL/GenBank/DDBJ databases">
        <authorList>
            <person name="Kikuchi T."/>
        </authorList>
    </citation>
    <scope>NUCLEOTIDE SEQUENCE</scope>
    <source>
        <strain evidence="1">Ka4C1</strain>
    </source>
</reference>
<dbReference type="Proteomes" id="UP000095284">
    <property type="component" value="Unplaced"/>
</dbReference>
<reference evidence="4" key="1">
    <citation type="submission" date="2016-11" db="UniProtKB">
        <authorList>
            <consortium name="WormBaseParasite"/>
        </authorList>
    </citation>
    <scope>IDENTIFICATION</scope>
</reference>
<dbReference type="WBParaSite" id="BXY_1146000.1">
    <property type="protein sequence ID" value="BXY_1146000.1"/>
    <property type="gene ID" value="BXY_1146000"/>
</dbReference>
<dbReference type="Proteomes" id="UP000659654">
    <property type="component" value="Unassembled WGS sequence"/>
</dbReference>
<keyword evidence="3" id="KW-1185">Reference proteome</keyword>
<proteinExistence type="predicted"/>
<evidence type="ECO:0000313" key="2">
    <source>
        <dbReference type="Proteomes" id="UP000095284"/>
    </source>
</evidence>
<gene>
    <name evidence="1" type="ORF">BXYJ_LOCUS8180</name>
</gene>
<accession>A0A1I7SEK1</accession>
<evidence type="ECO:0000313" key="1">
    <source>
        <dbReference type="EMBL" id="CAD5224710.1"/>
    </source>
</evidence>
<name>A0A1I7SEK1_BURXY</name>
<organism evidence="2 4">
    <name type="scientific">Bursaphelenchus xylophilus</name>
    <name type="common">Pinewood nematode worm</name>
    <name type="synonym">Aphelenchoides xylophilus</name>
    <dbReference type="NCBI Taxonomy" id="6326"/>
    <lineage>
        <taxon>Eukaryota</taxon>
        <taxon>Metazoa</taxon>
        <taxon>Ecdysozoa</taxon>
        <taxon>Nematoda</taxon>
        <taxon>Chromadorea</taxon>
        <taxon>Rhabditida</taxon>
        <taxon>Tylenchina</taxon>
        <taxon>Tylenchomorpha</taxon>
        <taxon>Aphelenchoidea</taxon>
        <taxon>Aphelenchoididae</taxon>
        <taxon>Bursaphelenchus</taxon>
    </lineage>
</organism>
<protein>
    <submittedName>
        <fullName evidence="1">(pine wood nematode) hypothetical protein</fullName>
    </submittedName>
</protein>
<evidence type="ECO:0000313" key="3">
    <source>
        <dbReference type="Proteomes" id="UP000659654"/>
    </source>
</evidence>
<dbReference type="EMBL" id="CAJFDI010000004">
    <property type="protein sequence ID" value="CAD5224710.1"/>
    <property type="molecule type" value="Genomic_DNA"/>
</dbReference>
<dbReference type="AlphaFoldDB" id="A0A1I7SEK1"/>
<evidence type="ECO:0000313" key="4">
    <source>
        <dbReference type="WBParaSite" id="BXY_1146000.1"/>
    </source>
</evidence>